<proteinExistence type="predicted"/>
<evidence type="ECO:0000313" key="1">
    <source>
        <dbReference type="EMBL" id="QHN40267.1"/>
    </source>
</evidence>
<dbReference type="GO" id="GO:0015074">
    <property type="term" value="P:DNA integration"/>
    <property type="evidence" value="ECO:0007669"/>
    <property type="project" value="InterPro"/>
</dbReference>
<dbReference type="AlphaFoldDB" id="A0A857LPR9"/>
<accession>A0A857LPR9</accession>
<organism evidence="1">
    <name type="scientific">Gordonia amarae</name>
    <dbReference type="NCBI Taxonomy" id="36821"/>
    <lineage>
        <taxon>Bacteria</taxon>
        <taxon>Bacillati</taxon>
        <taxon>Actinomycetota</taxon>
        <taxon>Actinomycetes</taxon>
        <taxon>Mycobacteriales</taxon>
        <taxon>Gordoniaceae</taxon>
        <taxon>Gordonia</taxon>
    </lineage>
</organism>
<gene>
    <name evidence="1" type="ORF">GII30_14920</name>
</gene>
<reference evidence="1" key="1">
    <citation type="journal article" date="2021" name="Nat. Microbiol.">
        <title>Cocultivation of an ultrasmall environmental parasitic bacterium with lytic ability against bacteria associated with wastewater foams.</title>
        <authorList>
            <person name="Batinovic S."/>
            <person name="Rose J.J.A."/>
            <person name="Ratcliffe J."/>
            <person name="Seviour R.J."/>
            <person name="Petrovski S."/>
        </authorList>
    </citation>
    <scope>NUCLEOTIDE SEQUENCE</scope>
    <source>
        <strain evidence="1">CON44</strain>
    </source>
</reference>
<dbReference type="InterPro" id="IPR013762">
    <property type="entry name" value="Integrase-like_cat_sf"/>
</dbReference>
<protein>
    <submittedName>
        <fullName evidence="1">Tyrosine-type recombinase/integrase</fullName>
    </submittedName>
</protein>
<dbReference type="InterPro" id="IPR002104">
    <property type="entry name" value="Integrase_catalytic"/>
</dbReference>
<dbReference type="InterPro" id="IPR010998">
    <property type="entry name" value="Integrase_recombinase_N"/>
</dbReference>
<dbReference type="InterPro" id="IPR058717">
    <property type="entry name" value="Phage_L5_Integrase_N"/>
</dbReference>
<name>A0A857LPR9_9ACTN</name>
<dbReference type="RefSeq" id="WP_005182255.1">
    <property type="nucleotide sequence ID" value="NZ_CP045804.1"/>
</dbReference>
<dbReference type="Pfam" id="PF00589">
    <property type="entry name" value="Phage_integrase"/>
    <property type="match status" value="1"/>
</dbReference>
<dbReference type="Gene3D" id="1.10.443.10">
    <property type="entry name" value="Intergrase catalytic core"/>
    <property type="match status" value="1"/>
</dbReference>
<dbReference type="Pfam" id="PF26003">
    <property type="entry name" value="Integrase_N_phage"/>
    <property type="match status" value="1"/>
</dbReference>
<sequence length="394" mass="44191">MARESWGIIDKQRSGRYRARYTHQGERHTAPHTFDTKDAARTWLSRQRIAIADGTWVHPEEAKKRAETEAAEAARKQITVDEYAEQYIERRFNAGKLGGKTAYDYRLYWHGPRPKSKGQRATAGGRLHHFAGWPIGDIAYEDVCDWHDEQMESGALTQVTRCYEHLKTVMLDAEDRGLIDRNPCRIKDAKVATGKKRTPPTDAELPIVIDAMPLSLQPLVILAAAVGGRFGELTAFRKRDFTVEYDDDGAVECVRATVAKAITYVPKEGRSEKGPKTEAGNRQVPFFGHDALIFASHLSTIDDPDQLLFTDATGDAPLPHGSFTWHWIKARKAANRPDLQLHSLRHYHGSRYAQLSGASLAEVMARLGHVSVTAAMRYQHAGTRADELARRAAR</sequence>
<dbReference type="Gene3D" id="1.10.150.130">
    <property type="match status" value="1"/>
</dbReference>
<dbReference type="InterPro" id="IPR011010">
    <property type="entry name" value="DNA_brk_join_enz"/>
</dbReference>
<dbReference type="GO" id="GO:0003677">
    <property type="term" value="F:DNA binding"/>
    <property type="evidence" value="ECO:0007669"/>
    <property type="project" value="InterPro"/>
</dbReference>
<dbReference type="PROSITE" id="PS51898">
    <property type="entry name" value="TYR_RECOMBINASE"/>
    <property type="match status" value="1"/>
</dbReference>
<dbReference type="GO" id="GO:0006310">
    <property type="term" value="P:DNA recombination"/>
    <property type="evidence" value="ECO:0007669"/>
    <property type="project" value="InterPro"/>
</dbReference>
<dbReference type="EMBL" id="CP045810">
    <property type="protein sequence ID" value="QHN40267.1"/>
    <property type="molecule type" value="Genomic_DNA"/>
</dbReference>
<dbReference type="SUPFAM" id="SSF56349">
    <property type="entry name" value="DNA breaking-rejoining enzymes"/>
    <property type="match status" value="1"/>
</dbReference>